<reference evidence="1" key="1">
    <citation type="journal article" date="2022" name="Int. J. Mol. Sci.">
        <title>Draft Genome of Tanacetum Coccineum: Genomic Comparison of Closely Related Tanacetum-Family Plants.</title>
        <authorList>
            <person name="Yamashiro T."/>
            <person name="Shiraishi A."/>
            <person name="Nakayama K."/>
            <person name="Satake H."/>
        </authorList>
    </citation>
    <scope>NUCLEOTIDE SEQUENCE</scope>
</reference>
<keyword evidence="2" id="KW-1185">Reference proteome</keyword>
<accession>A0ABQ5BUF3</accession>
<dbReference type="Proteomes" id="UP001151760">
    <property type="component" value="Unassembled WGS sequence"/>
</dbReference>
<gene>
    <name evidence="1" type="ORF">Tco_0877201</name>
</gene>
<protein>
    <submittedName>
        <fullName evidence="1">Uncharacterized protein</fullName>
    </submittedName>
</protein>
<evidence type="ECO:0000313" key="2">
    <source>
        <dbReference type="Proteomes" id="UP001151760"/>
    </source>
</evidence>
<sequence length="96" mass="11347">MIGWPKRDNIQMLEDMFAKPLRDDLWRQDTPFESLNGRKVGSRVYDGVRLENSQQTHGLRNDNRKTTKRLRKQIKKSVVDMLVPFQKATPTMTEEE</sequence>
<name>A0ABQ5BUF3_9ASTR</name>
<evidence type="ECO:0000313" key="1">
    <source>
        <dbReference type="EMBL" id="GJT18495.1"/>
    </source>
</evidence>
<organism evidence="1 2">
    <name type="scientific">Tanacetum coccineum</name>
    <dbReference type="NCBI Taxonomy" id="301880"/>
    <lineage>
        <taxon>Eukaryota</taxon>
        <taxon>Viridiplantae</taxon>
        <taxon>Streptophyta</taxon>
        <taxon>Embryophyta</taxon>
        <taxon>Tracheophyta</taxon>
        <taxon>Spermatophyta</taxon>
        <taxon>Magnoliopsida</taxon>
        <taxon>eudicotyledons</taxon>
        <taxon>Gunneridae</taxon>
        <taxon>Pentapetalae</taxon>
        <taxon>asterids</taxon>
        <taxon>campanulids</taxon>
        <taxon>Asterales</taxon>
        <taxon>Asteraceae</taxon>
        <taxon>Asteroideae</taxon>
        <taxon>Anthemideae</taxon>
        <taxon>Anthemidinae</taxon>
        <taxon>Tanacetum</taxon>
    </lineage>
</organism>
<comment type="caution">
    <text evidence="1">The sequence shown here is derived from an EMBL/GenBank/DDBJ whole genome shotgun (WGS) entry which is preliminary data.</text>
</comment>
<dbReference type="EMBL" id="BQNB010013641">
    <property type="protein sequence ID" value="GJT18495.1"/>
    <property type="molecule type" value="Genomic_DNA"/>
</dbReference>
<proteinExistence type="predicted"/>
<reference evidence="1" key="2">
    <citation type="submission" date="2022-01" db="EMBL/GenBank/DDBJ databases">
        <authorList>
            <person name="Yamashiro T."/>
            <person name="Shiraishi A."/>
            <person name="Satake H."/>
            <person name="Nakayama K."/>
        </authorList>
    </citation>
    <scope>NUCLEOTIDE SEQUENCE</scope>
</reference>